<dbReference type="PANTHER" id="PTHR12281">
    <property type="entry name" value="RP42 RELATED"/>
    <property type="match status" value="1"/>
</dbReference>
<dbReference type="GO" id="GO:0005886">
    <property type="term" value="C:plasma membrane"/>
    <property type="evidence" value="ECO:0007669"/>
    <property type="project" value="UniProtKB-ARBA"/>
</dbReference>
<dbReference type="FunFam" id="1.10.238.200:FF:000003">
    <property type="entry name" value="DCN1-like protein 3"/>
    <property type="match status" value="1"/>
</dbReference>
<evidence type="ECO:0000313" key="4">
    <source>
        <dbReference type="Proteomes" id="UP000093000"/>
    </source>
</evidence>
<dbReference type="InParanoid" id="A0A1C7N2D1"/>
<dbReference type="Gene3D" id="1.10.238.10">
    <property type="entry name" value="EF-hand"/>
    <property type="match status" value="1"/>
</dbReference>
<dbReference type="AlphaFoldDB" id="A0A1C7N2D1"/>
<dbReference type="GO" id="GO:0031624">
    <property type="term" value="F:ubiquitin conjugating enzyme binding"/>
    <property type="evidence" value="ECO:0007669"/>
    <property type="project" value="TreeGrafter"/>
</dbReference>
<evidence type="ECO:0000256" key="1">
    <source>
        <dbReference type="RuleBase" id="RU410713"/>
    </source>
</evidence>
<feature type="domain" description="DCUN1" evidence="2">
    <location>
        <begin position="1"/>
        <end position="170"/>
    </location>
</feature>
<dbReference type="EMBL" id="LUGH01001172">
    <property type="protein sequence ID" value="OBZ81514.1"/>
    <property type="molecule type" value="Genomic_DNA"/>
</dbReference>
<dbReference type="OrthoDB" id="27198at2759"/>
<dbReference type="InterPro" id="IPR042460">
    <property type="entry name" value="DCN1-like_PONY"/>
</dbReference>
<dbReference type="GO" id="GO:0000151">
    <property type="term" value="C:ubiquitin ligase complex"/>
    <property type="evidence" value="ECO:0007669"/>
    <property type="project" value="TreeGrafter"/>
</dbReference>
<protein>
    <recommendedName>
        <fullName evidence="1">Defective in cullin neddylation protein</fullName>
    </recommendedName>
</protein>
<keyword evidence="4" id="KW-1185">Reference proteome</keyword>
<dbReference type="STRING" id="101091.A0A1C7N2D1"/>
<reference evidence="3 4" key="1">
    <citation type="submission" date="2016-03" db="EMBL/GenBank/DDBJ databases">
        <title>Choanephora cucurbitarum.</title>
        <authorList>
            <person name="Min B."/>
            <person name="Park H."/>
            <person name="Park J.-H."/>
            <person name="Shin H.-D."/>
            <person name="Choi I.-G."/>
        </authorList>
    </citation>
    <scope>NUCLEOTIDE SEQUENCE [LARGE SCALE GENOMIC DNA]</scope>
    <source>
        <strain evidence="3 4">KUS-F28377</strain>
    </source>
</reference>
<name>A0A1C7N2D1_9FUNG</name>
<dbReference type="InterPro" id="IPR005176">
    <property type="entry name" value="PONY_dom"/>
</dbReference>
<sequence>MTPDGCQQFYTDLGVNLESTLPLIVGYKMKSNQMGYITRQEFMQTMSSLDVSTSDEFKKTLCHWEETVLNEPSEFKQLYLFTFQYVKSTTQKSMDVETAIALWSILLEPKYPIIKSFIQFIQETKPVKVINKDQWSSLLDFCKAVPQDLSTYDCTSSWPVLFDDFVEWKNKTL</sequence>
<evidence type="ECO:0000313" key="3">
    <source>
        <dbReference type="EMBL" id="OBZ81514.1"/>
    </source>
</evidence>
<dbReference type="PANTHER" id="PTHR12281:SF12">
    <property type="entry name" value="DEFECTIVE IN CULLIN NEDDYLATION PROTEIN"/>
    <property type="match status" value="1"/>
</dbReference>
<comment type="function">
    <text evidence="1">Neddylation of cullins play an essential role in the regulation of SCF-type complexes activity.</text>
</comment>
<dbReference type="Proteomes" id="UP000093000">
    <property type="component" value="Unassembled WGS sequence"/>
</dbReference>
<comment type="caution">
    <text evidence="3">The sequence shown here is derived from an EMBL/GenBank/DDBJ whole genome shotgun (WGS) entry which is preliminary data.</text>
</comment>
<dbReference type="GO" id="GO:0097602">
    <property type="term" value="F:cullin family protein binding"/>
    <property type="evidence" value="ECO:0007669"/>
    <property type="project" value="TreeGrafter"/>
</dbReference>
<dbReference type="InterPro" id="IPR014764">
    <property type="entry name" value="DCN-prot"/>
</dbReference>
<dbReference type="GO" id="GO:0045116">
    <property type="term" value="P:protein neddylation"/>
    <property type="evidence" value="ECO:0007669"/>
    <property type="project" value="TreeGrafter"/>
</dbReference>
<gene>
    <name evidence="3" type="primary">Dcun1d4</name>
    <name evidence="3" type="ORF">A0J61_10436</name>
</gene>
<proteinExistence type="predicted"/>
<dbReference type="Pfam" id="PF03556">
    <property type="entry name" value="Cullin_binding"/>
    <property type="match status" value="1"/>
</dbReference>
<dbReference type="GO" id="GO:0032182">
    <property type="term" value="F:ubiquitin-like protein binding"/>
    <property type="evidence" value="ECO:0007669"/>
    <property type="project" value="TreeGrafter"/>
</dbReference>
<accession>A0A1C7N2D1</accession>
<dbReference type="PROSITE" id="PS51229">
    <property type="entry name" value="DCUN1"/>
    <property type="match status" value="1"/>
</dbReference>
<evidence type="ECO:0000259" key="2">
    <source>
        <dbReference type="PROSITE" id="PS51229"/>
    </source>
</evidence>
<organism evidence="3 4">
    <name type="scientific">Choanephora cucurbitarum</name>
    <dbReference type="NCBI Taxonomy" id="101091"/>
    <lineage>
        <taxon>Eukaryota</taxon>
        <taxon>Fungi</taxon>
        <taxon>Fungi incertae sedis</taxon>
        <taxon>Mucoromycota</taxon>
        <taxon>Mucoromycotina</taxon>
        <taxon>Mucoromycetes</taxon>
        <taxon>Mucorales</taxon>
        <taxon>Mucorineae</taxon>
        <taxon>Choanephoraceae</taxon>
        <taxon>Choanephoroideae</taxon>
        <taxon>Choanephora</taxon>
    </lineage>
</organism>
<dbReference type="Gene3D" id="1.10.238.200">
    <property type="entry name" value="Cullin, PONY binding domain"/>
    <property type="match status" value="1"/>
</dbReference>